<feature type="compositionally biased region" description="Polar residues" evidence="1">
    <location>
        <begin position="121"/>
        <end position="145"/>
    </location>
</feature>
<feature type="compositionally biased region" description="Basic and acidic residues" evidence="1">
    <location>
        <begin position="101"/>
        <end position="115"/>
    </location>
</feature>
<gene>
    <name evidence="2" type="ORF">PIBRA_LOCUS271</name>
</gene>
<evidence type="ECO:0000313" key="2">
    <source>
        <dbReference type="EMBL" id="CAH3843010.1"/>
    </source>
</evidence>
<evidence type="ECO:0000313" key="3">
    <source>
        <dbReference type="Proteomes" id="UP001152562"/>
    </source>
</evidence>
<protein>
    <submittedName>
        <fullName evidence="2">Uncharacterized protein</fullName>
    </submittedName>
</protein>
<proteinExistence type="predicted"/>
<keyword evidence="3" id="KW-1185">Reference proteome</keyword>
<dbReference type="EMBL" id="CALOZG010000001">
    <property type="protein sequence ID" value="CAH3843010.1"/>
    <property type="molecule type" value="Genomic_DNA"/>
</dbReference>
<evidence type="ECO:0000256" key="1">
    <source>
        <dbReference type="SAM" id="MobiDB-lite"/>
    </source>
</evidence>
<reference evidence="2" key="1">
    <citation type="submission" date="2022-05" db="EMBL/GenBank/DDBJ databases">
        <authorList>
            <person name="Okamura Y."/>
        </authorList>
    </citation>
    <scope>NUCLEOTIDE SEQUENCE</scope>
</reference>
<name>A0A9P0WTK2_PIEBR</name>
<sequence length="255" mass="28608">MTTVPSQSLILIDSYTVAIYTSPITMPDEYDNISVLTNSPAKDLSSFVDSHKSFTPIDLISEMRDDLSYKLDSSHKITATNQNKKVVKRKKDNLKTSPPRSENKRFTTELSADRHNKGKLQKTTNLDIKSMSSKENIANDTSNASKNKKGPKHSNYGLKYILVQQEVNLKNFKNNSVHRSHSDNIIKDGNNQSGSRSCSSLLKSLSDYRKTFAFGNATFALGSEVNKNEKSRQSSYSIERGVMAKGLDNVHEYEK</sequence>
<dbReference type="AlphaFoldDB" id="A0A9P0WTK2"/>
<feature type="region of interest" description="Disordered" evidence="1">
    <location>
        <begin position="80"/>
        <end position="153"/>
    </location>
</feature>
<dbReference type="Proteomes" id="UP001152562">
    <property type="component" value="Unassembled WGS sequence"/>
</dbReference>
<organism evidence="2 3">
    <name type="scientific">Pieris brassicae</name>
    <name type="common">White butterfly</name>
    <name type="synonym">Large white butterfly</name>
    <dbReference type="NCBI Taxonomy" id="7116"/>
    <lineage>
        <taxon>Eukaryota</taxon>
        <taxon>Metazoa</taxon>
        <taxon>Ecdysozoa</taxon>
        <taxon>Arthropoda</taxon>
        <taxon>Hexapoda</taxon>
        <taxon>Insecta</taxon>
        <taxon>Pterygota</taxon>
        <taxon>Neoptera</taxon>
        <taxon>Endopterygota</taxon>
        <taxon>Lepidoptera</taxon>
        <taxon>Glossata</taxon>
        <taxon>Ditrysia</taxon>
        <taxon>Papilionoidea</taxon>
        <taxon>Pieridae</taxon>
        <taxon>Pierinae</taxon>
        <taxon>Pieris</taxon>
    </lineage>
</organism>
<accession>A0A9P0WTK2</accession>
<comment type="caution">
    <text evidence="2">The sequence shown here is derived from an EMBL/GenBank/DDBJ whole genome shotgun (WGS) entry which is preliminary data.</text>
</comment>